<dbReference type="EMBL" id="CP000774">
    <property type="protein sequence ID" value="ABS62866.1"/>
    <property type="molecule type" value="Genomic_DNA"/>
</dbReference>
<dbReference type="AlphaFoldDB" id="A7HSI3"/>
<dbReference type="Pfam" id="PF01713">
    <property type="entry name" value="Smr"/>
    <property type="match status" value="1"/>
</dbReference>
<dbReference type="InterPro" id="IPR036063">
    <property type="entry name" value="Smr_dom_sf"/>
</dbReference>
<evidence type="ECO:0000313" key="4">
    <source>
        <dbReference type="Proteomes" id="UP000006377"/>
    </source>
</evidence>
<feature type="domain" description="Smr" evidence="2">
    <location>
        <begin position="112"/>
        <end position="210"/>
    </location>
</feature>
<dbReference type="InterPro" id="IPR002625">
    <property type="entry name" value="Smr_dom"/>
</dbReference>
<reference evidence="3 4" key="1">
    <citation type="journal article" date="2011" name="Stand. Genomic Sci.">
        <title>Complete genome sequence of Parvibaculum lavamentivorans type strain (DS-1(T)).</title>
        <authorList>
            <person name="Schleheck D."/>
            <person name="Weiss M."/>
            <person name="Pitluck S."/>
            <person name="Bruce D."/>
            <person name="Land M.L."/>
            <person name="Han S."/>
            <person name="Saunders E."/>
            <person name="Tapia R."/>
            <person name="Detter C."/>
            <person name="Brettin T."/>
            <person name="Han J."/>
            <person name="Woyke T."/>
            <person name="Goodwin L."/>
            <person name="Pennacchio L."/>
            <person name="Nolan M."/>
            <person name="Cook A.M."/>
            <person name="Kjelleberg S."/>
            <person name="Thomas T."/>
        </authorList>
    </citation>
    <scope>NUCLEOTIDE SEQUENCE [LARGE SCALE GENOMIC DNA]</scope>
    <source>
        <strain evidence="4">DS-1 / DSM 13023 / NCIMB 13966</strain>
    </source>
</reference>
<gene>
    <name evidence="3" type="ordered locus">Plav_1246</name>
</gene>
<dbReference type="KEGG" id="pla:Plav_1246"/>
<dbReference type="HOGENOM" id="CLU_055978_2_0_5"/>
<evidence type="ECO:0000313" key="3">
    <source>
        <dbReference type="EMBL" id="ABS62866.1"/>
    </source>
</evidence>
<name>A7HSI3_PARL1</name>
<feature type="compositionally biased region" description="Pro residues" evidence="1">
    <location>
        <begin position="61"/>
        <end position="90"/>
    </location>
</feature>
<evidence type="ECO:0000259" key="2">
    <source>
        <dbReference type="PROSITE" id="PS50828"/>
    </source>
</evidence>
<sequence>MADETDKKAPRRKSRSRSLSDEERKLWRAVVKDAKPLARKRSIHAAEAALPAEMLSSAATPPAPQPKRMPASVVPPPSPAPRRAPEPPPLTGLERRTSQRLARGQMEVEATLDLHGHSQAEAHGALLGFLSRVRARGLRCVLVITGKGASPYARHTLHGAEFYEVPERQGVLRSAVPRWLNEADFRAHVSGFQPAHPKHGGGGAFYIWLRKKR</sequence>
<feature type="region of interest" description="Disordered" evidence="1">
    <location>
        <begin position="50"/>
        <end position="96"/>
    </location>
</feature>
<dbReference type="PANTHER" id="PTHR35562">
    <property type="entry name" value="DNA ENDONUCLEASE SMRA-RELATED"/>
    <property type="match status" value="1"/>
</dbReference>
<dbReference type="Gene3D" id="3.30.1370.110">
    <property type="match status" value="1"/>
</dbReference>
<dbReference type="PANTHER" id="PTHR35562:SF2">
    <property type="entry name" value="DNA ENDONUCLEASE SMRA-RELATED"/>
    <property type="match status" value="1"/>
</dbReference>
<dbReference type="eggNOG" id="COG2840">
    <property type="taxonomic scope" value="Bacteria"/>
</dbReference>
<organism evidence="3 4">
    <name type="scientific">Parvibaculum lavamentivorans (strain DS-1 / DSM 13023 / NCIMB 13966)</name>
    <dbReference type="NCBI Taxonomy" id="402881"/>
    <lineage>
        <taxon>Bacteria</taxon>
        <taxon>Pseudomonadati</taxon>
        <taxon>Pseudomonadota</taxon>
        <taxon>Alphaproteobacteria</taxon>
        <taxon>Hyphomicrobiales</taxon>
        <taxon>Parvibaculaceae</taxon>
        <taxon>Parvibaculum</taxon>
    </lineage>
</organism>
<keyword evidence="4" id="KW-1185">Reference proteome</keyword>
<dbReference type="STRING" id="402881.Plav_1246"/>
<dbReference type="PROSITE" id="PS50828">
    <property type="entry name" value="SMR"/>
    <property type="match status" value="1"/>
</dbReference>
<proteinExistence type="predicted"/>
<accession>A7HSI3</accession>
<dbReference type="Proteomes" id="UP000006377">
    <property type="component" value="Chromosome"/>
</dbReference>
<dbReference type="OrthoDB" id="7165597at2"/>
<protein>
    <submittedName>
        <fullName evidence="3">Smr protein/MutS2</fullName>
    </submittedName>
</protein>
<evidence type="ECO:0000256" key="1">
    <source>
        <dbReference type="SAM" id="MobiDB-lite"/>
    </source>
</evidence>
<dbReference type="SUPFAM" id="SSF160443">
    <property type="entry name" value="SMR domain-like"/>
    <property type="match status" value="1"/>
</dbReference>
<dbReference type="SMART" id="SM00463">
    <property type="entry name" value="SMR"/>
    <property type="match status" value="1"/>
</dbReference>
<feature type="region of interest" description="Disordered" evidence="1">
    <location>
        <begin position="1"/>
        <end position="24"/>
    </location>
</feature>